<dbReference type="AlphaFoldDB" id="M0A6K6"/>
<accession>M0A6K6</accession>
<dbReference type="EMBL" id="AOIM01000014">
    <property type="protein sequence ID" value="ELY93497.1"/>
    <property type="molecule type" value="Genomic_DNA"/>
</dbReference>
<name>M0A6K6_9EURY</name>
<evidence type="ECO:0000256" key="1">
    <source>
        <dbReference type="SAM" id="Phobius"/>
    </source>
</evidence>
<keyword evidence="1" id="KW-1133">Transmembrane helix</keyword>
<keyword evidence="3" id="KW-1185">Reference proteome</keyword>
<keyword evidence="1" id="KW-0812">Transmembrane</keyword>
<comment type="caution">
    <text evidence="2">The sequence shown here is derived from an EMBL/GenBank/DDBJ whole genome shotgun (WGS) entry which is preliminary data.</text>
</comment>
<dbReference type="OrthoDB" id="168616at2157"/>
<organism evidence="2 3">
    <name type="scientific">Natrialba hulunbeirensis JCM 10989</name>
    <dbReference type="NCBI Taxonomy" id="1227493"/>
    <lineage>
        <taxon>Archaea</taxon>
        <taxon>Methanobacteriati</taxon>
        <taxon>Methanobacteriota</taxon>
        <taxon>Stenosarchaea group</taxon>
        <taxon>Halobacteria</taxon>
        <taxon>Halobacteriales</taxon>
        <taxon>Natrialbaceae</taxon>
        <taxon>Natrialba</taxon>
    </lineage>
</organism>
<evidence type="ECO:0000313" key="3">
    <source>
        <dbReference type="Proteomes" id="UP000011519"/>
    </source>
</evidence>
<evidence type="ECO:0000313" key="2">
    <source>
        <dbReference type="EMBL" id="ELY93497.1"/>
    </source>
</evidence>
<keyword evidence="1" id="KW-0472">Membrane</keyword>
<sequence>MSLRTNTLIAAIGAALIGLVVSLLQLSPGYAAMQLSDGHWQWFPRLGSTAETMVLYHGVVDVTAFLLGIGGLFGLGYRFGVPLESSTQFGRFAVAVGLGALVGALVPVVAAFGVTFLAGGSSIFATVGQLFAVDFPSALLAIGRPLGFGIQSALIGCAGAALATVANRGNDAMRAESAT</sequence>
<feature type="transmembrane region" description="Helical" evidence="1">
    <location>
        <begin position="92"/>
        <end position="117"/>
    </location>
</feature>
<reference evidence="2 3" key="1">
    <citation type="journal article" date="2014" name="PLoS Genet.">
        <title>Phylogenetically driven sequencing of extremely halophilic archaea reveals strategies for static and dynamic osmo-response.</title>
        <authorList>
            <person name="Becker E.A."/>
            <person name="Seitzer P.M."/>
            <person name="Tritt A."/>
            <person name="Larsen D."/>
            <person name="Krusor M."/>
            <person name="Yao A.I."/>
            <person name="Wu D."/>
            <person name="Madern D."/>
            <person name="Eisen J.A."/>
            <person name="Darling A.E."/>
            <person name="Facciotti M.T."/>
        </authorList>
    </citation>
    <scope>NUCLEOTIDE SEQUENCE [LARGE SCALE GENOMIC DNA]</scope>
    <source>
        <strain evidence="2 3">JCM 10989</strain>
    </source>
</reference>
<dbReference type="PATRIC" id="fig|1227493.4.peg.1178"/>
<protein>
    <submittedName>
        <fullName evidence="2">Uncharacterized protein</fullName>
    </submittedName>
</protein>
<gene>
    <name evidence="2" type="ORF">C483_06018</name>
</gene>
<proteinExistence type="predicted"/>
<dbReference type="Proteomes" id="UP000011519">
    <property type="component" value="Unassembled WGS sequence"/>
</dbReference>
<feature type="transmembrane region" description="Helical" evidence="1">
    <location>
        <begin position="55"/>
        <end position="80"/>
    </location>
</feature>
<dbReference type="RefSeq" id="WP_006652443.1">
    <property type="nucleotide sequence ID" value="NZ_AOIM01000014.1"/>
</dbReference>